<keyword evidence="1" id="KW-1133">Transmembrane helix</keyword>
<comment type="caution">
    <text evidence="2">The sequence shown here is derived from an EMBL/GenBank/DDBJ whole genome shotgun (WGS) entry which is preliminary data.</text>
</comment>
<dbReference type="EMBL" id="BAABHK010000024">
    <property type="protein sequence ID" value="GAA4638804.1"/>
    <property type="molecule type" value="Genomic_DNA"/>
</dbReference>
<dbReference type="Proteomes" id="UP001501442">
    <property type="component" value="Unassembled WGS sequence"/>
</dbReference>
<reference evidence="3" key="1">
    <citation type="journal article" date="2019" name="Int. J. Syst. Evol. Microbiol.">
        <title>The Global Catalogue of Microorganisms (GCM) 10K type strain sequencing project: providing services to taxonomists for standard genome sequencing and annotation.</title>
        <authorList>
            <consortium name="The Broad Institute Genomics Platform"/>
            <consortium name="The Broad Institute Genome Sequencing Center for Infectious Disease"/>
            <person name="Wu L."/>
            <person name="Ma J."/>
        </authorList>
    </citation>
    <scope>NUCLEOTIDE SEQUENCE [LARGE SCALE GENOMIC DNA]</scope>
    <source>
        <strain evidence="3">JCM 17939</strain>
    </source>
</reference>
<evidence type="ECO:0000313" key="2">
    <source>
        <dbReference type="EMBL" id="GAA4638804.1"/>
    </source>
</evidence>
<evidence type="ECO:0000256" key="1">
    <source>
        <dbReference type="SAM" id="Phobius"/>
    </source>
</evidence>
<feature type="transmembrane region" description="Helical" evidence="1">
    <location>
        <begin position="21"/>
        <end position="42"/>
    </location>
</feature>
<proteinExistence type="predicted"/>
<keyword evidence="1" id="KW-0472">Membrane</keyword>
<organism evidence="2 3">
    <name type="scientific">Actinoallomurus vinaceus</name>
    <dbReference type="NCBI Taxonomy" id="1080074"/>
    <lineage>
        <taxon>Bacteria</taxon>
        <taxon>Bacillati</taxon>
        <taxon>Actinomycetota</taxon>
        <taxon>Actinomycetes</taxon>
        <taxon>Streptosporangiales</taxon>
        <taxon>Thermomonosporaceae</taxon>
        <taxon>Actinoallomurus</taxon>
    </lineage>
</organism>
<evidence type="ECO:0000313" key="3">
    <source>
        <dbReference type="Proteomes" id="UP001501442"/>
    </source>
</evidence>
<gene>
    <name evidence="2" type="ORF">GCM10023196_097980</name>
</gene>
<keyword evidence="1" id="KW-0812">Transmembrane</keyword>
<accession>A0ABP8UV30</accession>
<name>A0ABP8UV30_9ACTN</name>
<keyword evidence="3" id="KW-1185">Reference proteome</keyword>
<protein>
    <submittedName>
        <fullName evidence="2">Uncharacterized protein</fullName>
    </submittedName>
</protein>
<sequence>MVVASSMSVLPARRIGVDVPWLPWTLLIVGSLASLAANVGVAEPTVVGRVRRARFLARTYGHTE</sequence>